<dbReference type="InterPro" id="IPR003594">
    <property type="entry name" value="HATPase_dom"/>
</dbReference>
<dbReference type="InterPro" id="IPR050428">
    <property type="entry name" value="TCS_sensor_his_kinase"/>
</dbReference>
<keyword evidence="5" id="KW-0808">Transferase</keyword>
<feature type="domain" description="Histidine kinase" evidence="12">
    <location>
        <begin position="261"/>
        <end position="462"/>
    </location>
</feature>
<evidence type="ECO:0000256" key="6">
    <source>
        <dbReference type="ARBA" id="ARBA00022692"/>
    </source>
</evidence>
<feature type="transmembrane region" description="Helical" evidence="11">
    <location>
        <begin position="182"/>
        <end position="205"/>
    </location>
</feature>
<dbReference type="PANTHER" id="PTHR45436:SF5">
    <property type="entry name" value="SENSOR HISTIDINE KINASE TRCS"/>
    <property type="match status" value="1"/>
</dbReference>
<dbReference type="InterPro" id="IPR005467">
    <property type="entry name" value="His_kinase_dom"/>
</dbReference>
<dbReference type="Pfam" id="PF02518">
    <property type="entry name" value="HATPase_c"/>
    <property type="match status" value="1"/>
</dbReference>
<comment type="subcellular location">
    <subcellularLocation>
        <location evidence="2">Membrane</location>
    </subcellularLocation>
</comment>
<evidence type="ECO:0000256" key="4">
    <source>
        <dbReference type="ARBA" id="ARBA00022553"/>
    </source>
</evidence>
<sequence>MAGARMETRLLPRSLTARVILLTSLWAVAALFVVGALISTLYERTARQGFENLLGAQLYNLVNAVSVDESGRLRGNPDLGDLRYARPLSGWYWEVLPATDNTSGRLTSASLVLLTVPQAPVSEVPFDQMYRRTYEEPGLNGETLAVLETEVVLDSENHTARFRVMGSLSSVLDEIRDFDHTLLLYLGAVGLGTVLVNVVVILVALRPLGRVRGSLAAIREGRAERLETGFPVEIEPLAVEMNALIDNNRRIVERSRTQVGNLAHSLKTPIAILTNEAASLDAEKGRVVSEQAERMRSQVQHYLDRARMAAQSQSIVFRTPVREVLERLARVIAKLNPRLDVEFDGLETGDLIFAGERQDLEEAVGNLLDNAGKWAGSRIRLSCRAEGPDRLSVAVEDDGPGLSTEEIREALKRGRRLDEATPGSGLGLSIVRDIVGEYRGALQLGRSDLGGLSAKVFLPRMR</sequence>
<protein>
    <recommendedName>
        <fullName evidence="3">histidine kinase</fullName>
        <ecNumber evidence="3">2.7.13.3</ecNumber>
    </recommendedName>
</protein>
<evidence type="ECO:0000259" key="13">
    <source>
        <dbReference type="PROSITE" id="PS50885"/>
    </source>
</evidence>
<dbReference type="EMBL" id="JAAAMG010000001">
    <property type="protein sequence ID" value="NDW03084.1"/>
    <property type="molecule type" value="Genomic_DNA"/>
</dbReference>
<evidence type="ECO:0000256" key="1">
    <source>
        <dbReference type="ARBA" id="ARBA00000085"/>
    </source>
</evidence>
<keyword evidence="6 11" id="KW-0812">Transmembrane</keyword>
<evidence type="ECO:0000256" key="5">
    <source>
        <dbReference type="ARBA" id="ARBA00022679"/>
    </source>
</evidence>
<dbReference type="GO" id="GO:0005886">
    <property type="term" value="C:plasma membrane"/>
    <property type="evidence" value="ECO:0007669"/>
    <property type="project" value="TreeGrafter"/>
</dbReference>
<evidence type="ECO:0000313" key="14">
    <source>
        <dbReference type="EMBL" id="NDW03084.1"/>
    </source>
</evidence>
<feature type="domain" description="HAMP" evidence="13">
    <location>
        <begin position="202"/>
        <end position="253"/>
    </location>
</feature>
<keyword evidence="7 14" id="KW-0418">Kinase</keyword>
<dbReference type="PRINTS" id="PR00344">
    <property type="entry name" value="BCTRLSENSOR"/>
</dbReference>
<dbReference type="RefSeq" id="WP_163460699.1">
    <property type="nucleotide sequence ID" value="NZ_JAAAMG010000001.1"/>
</dbReference>
<keyword evidence="10 11" id="KW-0472">Membrane</keyword>
<gene>
    <name evidence="14" type="ORF">GTK09_01465</name>
</gene>
<keyword evidence="8 11" id="KW-1133">Transmembrane helix</keyword>
<dbReference type="Proteomes" id="UP000469011">
    <property type="component" value="Unassembled WGS sequence"/>
</dbReference>
<name>A0A6N9SVQ0_9HYPH</name>
<keyword evidence="15" id="KW-1185">Reference proteome</keyword>
<evidence type="ECO:0000256" key="8">
    <source>
        <dbReference type="ARBA" id="ARBA00022989"/>
    </source>
</evidence>
<evidence type="ECO:0000256" key="3">
    <source>
        <dbReference type="ARBA" id="ARBA00012438"/>
    </source>
</evidence>
<keyword evidence="9" id="KW-0902">Two-component regulatory system</keyword>
<dbReference type="PROSITE" id="PS50885">
    <property type="entry name" value="HAMP"/>
    <property type="match status" value="1"/>
</dbReference>
<reference evidence="14 15" key="1">
    <citation type="submission" date="2020-01" db="EMBL/GenBank/DDBJ databases">
        <title>Jiella pacifica sp. nov.</title>
        <authorList>
            <person name="Xue Z."/>
            <person name="Zhu S."/>
            <person name="Chen J."/>
            <person name="Yang J."/>
        </authorList>
    </citation>
    <scope>NUCLEOTIDE SEQUENCE [LARGE SCALE GENOMIC DNA]</scope>
    <source>
        <strain evidence="14 15">40Bstr34</strain>
    </source>
</reference>
<dbReference type="GO" id="GO:0000155">
    <property type="term" value="F:phosphorelay sensor kinase activity"/>
    <property type="evidence" value="ECO:0007669"/>
    <property type="project" value="InterPro"/>
</dbReference>
<evidence type="ECO:0000313" key="15">
    <source>
        <dbReference type="Proteomes" id="UP000469011"/>
    </source>
</evidence>
<comment type="caution">
    <text evidence="14">The sequence shown here is derived from an EMBL/GenBank/DDBJ whole genome shotgun (WGS) entry which is preliminary data.</text>
</comment>
<evidence type="ECO:0000256" key="9">
    <source>
        <dbReference type="ARBA" id="ARBA00023012"/>
    </source>
</evidence>
<dbReference type="Gene3D" id="3.30.565.10">
    <property type="entry name" value="Histidine kinase-like ATPase, C-terminal domain"/>
    <property type="match status" value="1"/>
</dbReference>
<dbReference type="PROSITE" id="PS50109">
    <property type="entry name" value="HIS_KIN"/>
    <property type="match status" value="1"/>
</dbReference>
<dbReference type="SMART" id="SM00387">
    <property type="entry name" value="HATPase_c"/>
    <property type="match status" value="1"/>
</dbReference>
<evidence type="ECO:0000256" key="11">
    <source>
        <dbReference type="SAM" id="Phobius"/>
    </source>
</evidence>
<dbReference type="InterPro" id="IPR004358">
    <property type="entry name" value="Sig_transdc_His_kin-like_C"/>
</dbReference>
<dbReference type="PANTHER" id="PTHR45436">
    <property type="entry name" value="SENSOR HISTIDINE KINASE YKOH"/>
    <property type="match status" value="1"/>
</dbReference>
<feature type="transmembrane region" description="Helical" evidence="11">
    <location>
        <begin position="20"/>
        <end position="42"/>
    </location>
</feature>
<comment type="catalytic activity">
    <reaction evidence="1">
        <text>ATP + protein L-histidine = ADP + protein N-phospho-L-histidine.</text>
        <dbReference type="EC" id="2.7.13.3"/>
    </reaction>
</comment>
<organism evidence="14 15">
    <name type="scientific">Jiella pacifica</name>
    <dbReference type="NCBI Taxonomy" id="2696469"/>
    <lineage>
        <taxon>Bacteria</taxon>
        <taxon>Pseudomonadati</taxon>
        <taxon>Pseudomonadota</taxon>
        <taxon>Alphaproteobacteria</taxon>
        <taxon>Hyphomicrobiales</taxon>
        <taxon>Aurantimonadaceae</taxon>
        <taxon>Jiella</taxon>
    </lineage>
</organism>
<evidence type="ECO:0000256" key="10">
    <source>
        <dbReference type="ARBA" id="ARBA00023136"/>
    </source>
</evidence>
<proteinExistence type="predicted"/>
<accession>A0A6N9SVQ0</accession>
<dbReference type="InterPro" id="IPR003660">
    <property type="entry name" value="HAMP_dom"/>
</dbReference>
<evidence type="ECO:0000256" key="2">
    <source>
        <dbReference type="ARBA" id="ARBA00004370"/>
    </source>
</evidence>
<dbReference type="InterPro" id="IPR036890">
    <property type="entry name" value="HATPase_C_sf"/>
</dbReference>
<dbReference type="InterPro" id="IPR036097">
    <property type="entry name" value="HisK_dim/P_sf"/>
</dbReference>
<dbReference type="EC" id="2.7.13.3" evidence="3"/>
<dbReference type="SUPFAM" id="SSF47384">
    <property type="entry name" value="Homodimeric domain of signal transducing histidine kinase"/>
    <property type="match status" value="1"/>
</dbReference>
<keyword evidence="4" id="KW-0597">Phosphoprotein</keyword>
<evidence type="ECO:0000256" key="7">
    <source>
        <dbReference type="ARBA" id="ARBA00022777"/>
    </source>
</evidence>
<dbReference type="Gene3D" id="1.10.287.130">
    <property type="match status" value="1"/>
</dbReference>
<dbReference type="SUPFAM" id="SSF55874">
    <property type="entry name" value="ATPase domain of HSP90 chaperone/DNA topoisomerase II/histidine kinase"/>
    <property type="match status" value="1"/>
</dbReference>
<dbReference type="AlphaFoldDB" id="A0A6N9SVQ0"/>
<evidence type="ECO:0000259" key="12">
    <source>
        <dbReference type="PROSITE" id="PS50109"/>
    </source>
</evidence>